<dbReference type="InterPro" id="IPR023563">
    <property type="entry name" value="Ribosomal_uL13_CS"/>
</dbReference>
<evidence type="ECO:0000256" key="1">
    <source>
        <dbReference type="ARBA" id="ARBA00006227"/>
    </source>
</evidence>
<dbReference type="GO" id="GO:0003729">
    <property type="term" value="F:mRNA binding"/>
    <property type="evidence" value="ECO:0007669"/>
    <property type="project" value="TreeGrafter"/>
</dbReference>
<dbReference type="GO" id="GO:0006412">
    <property type="term" value="P:translation"/>
    <property type="evidence" value="ECO:0007669"/>
    <property type="project" value="UniProtKB-UniRule"/>
</dbReference>
<dbReference type="NCBIfam" id="TIGR01077">
    <property type="entry name" value="L13_A_E"/>
    <property type="match status" value="1"/>
</dbReference>
<dbReference type="KEGG" id="sacd:HS1genome_2311"/>
<dbReference type="Proteomes" id="UP000616143">
    <property type="component" value="Unassembled WGS sequence"/>
</dbReference>
<dbReference type="PIRSF" id="PIRSF002181">
    <property type="entry name" value="Ribosomal_L13"/>
    <property type="match status" value="1"/>
</dbReference>
<dbReference type="CDD" id="cd00392">
    <property type="entry name" value="Ribosomal_L13"/>
    <property type="match status" value="1"/>
</dbReference>
<dbReference type="NCBIfam" id="NF005004">
    <property type="entry name" value="PRK06394.1"/>
    <property type="match status" value="1"/>
</dbReference>
<evidence type="ECO:0000313" key="7">
    <source>
        <dbReference type="EMBL" id="GGU03373.1"/>
    </source>
</evidence>
<evidence type="ECO:0000256" key="4">
    <source>
        <dbReference type="HAMAP-Rule" id="MF_01366"/>
    </source>
</evidence>
<reference evidence="7" key="4">
    <citation type="submission" date="2020-09" db="EMBL/GenBank/DDBJ databases">
        <authorList>
            <person name="Sun Q."/>
            <person name="Ohkuma M."/>
        </authorList>
    </citation>
    <scope>NUCLEOTIDE SEQUENCE</scope>
    <source>
        <strain evidence="7">JCM 31740</strain>
    </source>
</reference>
<dbReference type="Proteomes" id="UP000276741">
    <property type="component" value="Chromosome"/>
</dbReference>
<evidence type="ECO:0000313" key="8">
    <source>
        <dbReference type="Proteomes" id="UP000276741"/>
    </source>
</evidence>
<dbReference type="PANTHER" id="PTHR11545:SF3">
    <property type="entry name" value="LARGE RIBOSOMAL SUBUNIT PROTEIN UL13"/>
    <property type="match status" value="1"/>
</dbReference>
<gene>
    <name evidence="4" type="primary">rpl13</name>
    <name evidence="7" type="ORF">GCM10007116_20400</name>
    <name evidence="6" type="ORF">HS1genome_2311</name>
</gene>
<evidence type="ECO:0000313" key="6">
    <source>
        <dbReference type="EMBL" id="BBD73922.1"/>
    </source>
</evidence>
<evidence type="ECO:0000256" key="2">
    <source>
        <dbReference type="ARBA" id="ARBA00022980"/>
    </source>
</evidence>
<comment type="subunit">
    <text evidence="4">Part of the 50S ribosomal subunit.</text>
</comment>
<dbReference type="PANTHER" id="PTHR11545">
    <property type="entry name" value="RIBOSOMAL PROTEIN L13"/>
    <property type="match status" value="1"/>
</dbReference>
<dbReference type="EMBL" id="AP018553">
    <property type="protein sequence ID" value="BBD73922.1"/>
    <property type="molecule type" value="Genomic_DNA"/>
</dbReference>
<evidence type="ECO:0000256" key="3">
    <source>
        <dbReference type="ARBA" id="ARBA00023274"/>
    </source>
</evidence>
<keyword evidence="8" id="KW-1185">Reference proteome</keyword>
<dbReference type="InterPro" id="IPR005755">
    <property type="entry name" value="Ribosomal_uL13_euk/arc"/>
</dbReference>
<sequence>MMEELVLDGEGQILGRMATMIVKQLKQGKTIIVVNAEKVVISGELSRVLAGYRLLMGVRTMFNPSRQGIRRPRNPISLVKRTVRGMLPDNPSGNVMYRKLKVYVGVPEQYVERKKVKFPEAHVDRLKGKYVTVGELTRELGWKSEL</sequence>
<dbReference type="GO" id="GO:0017148">
    <property type="term" value="P:negative regulation of translation"/>
    <property type="evidence" value="ECO:0007669"/>
    <property type="project" value="TreeGrafter"/>
</dbReference>
<dbReference type="Gene3D" id="3.90.1180.10">
    <property type="entry name" value="Ribosomal protein L13"/>
    <property type="match status" value="1"/>
</dbReference>
<protein>
    <recommendedName>
        <fullName evidence="4">Large ribosomal subunit protein uL13</fullName>
    </recommendedName>
</protein>
<dbReference type="InterPro" id="IPR036899">
    <property type="entry name" value="Ribosomal_uL13_sf"/>
</dbReference>
<proteinExistence type="inferred from homology"/>
<dbReference type="Pfam" id="PF00572">
    <property type="entry name" value="Ribosomal_L13"/>
    <property type="match status" value="1"/>
</dbReference>
<organism evidence="6 8">
    <name type="scientific">Sulfodiicoccus acidiphilus</name>
    <dbReference type="NCBI Taxonomy" id="1670455"/>
    <lineage>
        <taxon>Archaea</taxon>
        <taxon>Thermoproteota</taxon>
        <taxon>Thermoprotei</taxon>
        <taxon>Sulfolobales</taxon>
        <taxon>Sulfolobaceae</taxon>
        <taxon>Sulfodiicoccus</taxon>
    </lineage>
</organism>
<dbReference type="PROSITE" id="PS00783">
    <property type="entry name" value="RIBOSOMAL_L13"/>
    <property type="match status" value="1"/>
</dbReference>
<dbReference type="InterPro" id="IPR005823">
    <property type="entry name" value="Ribosomal_uL13_bac-type"/>
</dbReference>
<reference evidence="7" key="1">
    <citation type="journal article" date="2014" name="Int. J. Syst. Evol. Microbiol.">
        <title>Complete genome sequence of Corynebacterium casei LMG S-19264T (=DSM 44701T), isolated from a smear-ripened cheese.</title>
        <authorList>
            <consortium name="US DOE Joint Genome Institute (JGI-PGF)"/>
            <person name="Walter F."/>
            <person name="Albersmeier A."/>
            <person name="Kalinowski J."/>
            <person name="Ruckert C."/>
        </authorList>
    </citation>
    <scope>NUCLEOTIDE SEQUENCE</scope>
    <source>
        <strain evidence="7">JCM 31740</strain>
    </source>
</reference>
<reference evidence="6" key="3">
    <citation type="journal article" date="2019" name="BMC Res. Notes">
        <title>Complete genome sequence of the Sulfodiicoccus acidiphilus strain HS-1T, the first crenarchaeon that lacks polB3, isolated from an acidic hot spring in Ohwaku-dani, Hakone, Japan.</title>
        <authorList>
            <person name="Sakai H.D."/>
            <person name="Kurosawa N."/>
        </authorList>
    </citation>
    <scope>NUCLEOTIDE SEQUENCE</scope>
    <source>
        <strain evidence="6">HS-1</strain>
    </source>
</reference>
<keyword evidence="3 4" id="KW-0687">Ribonucleoprotein</keyword>
<dbReference type="AlphaFoldDB" id="A0A348B6X0"/>
<dbReference type="GO" id="GO:0003735">
    <property type="term" value="F:structural constituent of ribosome"/>
    <property type="evidence" value="ECO:0007669"/>
    <property type="project" value="UniProtKB-UniRule"/>
</dbReference>
<dbReference type="GO" id="GO:0022625">
    <property type="term" value="C:cytosolic large ribosomal subunit"/>
    <property type="evidence" value="ECO:0007669"/>
    <property type="project" value="UniProtKB-UniRule"/>
</dbReference>
<evidence type="ECO:0000256" key="5">
    <source>
        <dbReference type="RuleBase" id="RU003877"/>
    </source>
</evidence>
<keyword evidence="2 4" id="KW-0689">Ribosomal protein</keyword>
<dbReference type="SUPFAM" id="SSF52161">
    <property type="entry name" value="Ribosomal protein L13"/>
    <property type="match status" value="1"/>
</dbReference>
<name>A0A348B6X0_9CREN</name>
<dbReference type="EMBL" id="BMQS01000025">
    <property type="protein sequence ID" value="GGU03373.1"/>
    <property type="molecule type" value="Genomic_DNA"/>
</dbReference>
<reference evidence="8" key="2">
    <citation type="submission" date="2018-04" db="EMBL/GenBank/DDBJ databases">
        <title>Complete genome sequence of Sulfodiicoccus acidiphilus strain HS-1.</title>
        <authorList>
            <person name="Sakai H.D."/>
            <person name="Kurosawa N."/>
        </authorList>
    </citation>
    <scope>NUCLEOTIDE SEQUENCE [LARGE SCALE GENOMIC DNA]</scope>
    <source>
        <strain evidence="8">HS-1</strain>
    </source>
</reference>
<comment type="similarity">
    <text evidence="1 4 5">Belongs to the universal ribosomal protein uL13 family.</text>
</comment>
<accession>A0A348B6X0</accession>
<dbReference type="HAMAP" id="MF_01366">
    <property type="entry name" value="Ribosomal_uL13"/>
    <property type="match status" value="1"/>
</dbReference>
<dbReference type="InterPro" id="IPR005822">
    <property type="entry name" value="Ribosomal_uL13"/>
</dbReference>
<comment type="function">
    <text evidence="4">This protein is one of the early assembly proteins of the 50S ribosomal subunit, although it is not seen to bind rRNA by itself. It is important during the early stages of 50S assembly.</text>
</comment>